<name>A0A319DVW6_ASPSB</name>
<dbReference type="EMBL" id="KZ826404">
    <property type="protein sequence ID" value="PYI01907.1"/>
    <property type="molecule type" value="Genomic_DNA"/>
</dbReference>
<proteinExistence type="predicted"/>
<protein>
    <submittedName>
        <fullName evidence="1">Uncharacterized protein</fullName>
    </submittedName>
</protein>
<dbReference type="VEuPathDB" id="FungiDB:BO78DRAFT_400947"/>
<reference evidence="1 2" key="1">
    <citation type="submission" date="2018-02" db="EMBL/GenBank/DDBJ databases">
        <title>The genomes of Aspergillus section Nigri reveals drivers in fungal speciation.</title>
        <authorList>
            <consortium name="DOE Joint Genome Institute"/>
            <person name="Vesth T.C."/>
            <person name="Nybo J."/>
            <person name="Theobald S."/>
            <person name="Brandl J."/>
            <person name="Frisvad J.C."/>
            <person name="Nielsen K.F."/>
            <person name="Lyhne E.K."/>
            <person name="Kogle M.E."/>
            <person name="Kuo A."/>
            <person name="Riley R."/>
            <person name="Clum A."/>
            <person name="Nolan M."/>
            <person name="Lipzen A."/>
            <person name="Salamov A."/>
            <person name="Henrissat B."/>
            <person name="Wiebenga A."/>
            <person name="De vries R.P."/>
            <person name="Grigoriev I.V."/>
            <person name="Mortensen U.H."/>
            <person name="Andersen M.R."/>
            <person name="Baker S.E."/>
        </authorList>
    </citation>
    <scope>NUCLEOTIDE SEQUENCE [LARGE SCALE GENOMIC DNA]</scope>
    <source>
        <strain evidence="1 2">CBS 121057</strain>
    </source>
</reference>
<keyword evidence="2" id="KW-1185">Reference proteome</keyword>
<sequence length="56" mass="6067">MGWMDGWMDGCLLPTAKKATMHACGHASMSQTVSERPVPGPHPIRFRCVGSLCVHS</sequence>
<evidence type="ECO:0000313" key="2">
    <source>
        <dbReference type="Proteomes" id="UP000248423"/>
    </source>
</evidence>
<organism evidence="1 2">
    <name type="scientific">Aspergillus sclerotiicarbonarius (strain CBS 121057 / IBT 28362)</name>
    <dbReference type="NCBI Taxonomy" id="1448318"/>
    <lineage>
        <taxon>Eukaryota</taxon>
        <taxon>Fungi</taxon>
        <taxon>Dikarya</taxon>
        <taxon>Ascomycota</taxon>
        <taxon>Pezizomycotina</taxon>
        <taxon>Eurotiomycetes</taxon>
        <taxon>Eurotiomycetidae</taxon>
        <taxon>Eurotiales</taxon>
        <taxon>Aspergillaceae</taxon>
        <taxon>Aspergillus</taxon>
        <taxon>Aspergillus subgen. Circumdati</taxon>
    </lineage>
</organism>
<accession>A0A319DVW6</accession>
<gene>
    <name evidence="1" type="ORF">BO78DRAFT_400947</name>
</gene>
<dbReference type="AlphaFoldDB" id="A0A319DVW6"/>
<evidence type="ECO:0000313" key="1">
    <source>
        <dbReference type="EMBL" id="PYI01907.1"/>
    </source>
</evidence>
<dbReference type="Proteomes" id="UP000248423">
    <property type="component" value="Unassembled WGS sequence"/>
</dbReference>